<keyword evidence="2" id="KW-1185">Reference proteome</keyword>
<evidence type="ECO:0000313" key="1">
    <source>
        <dbReference type="EMBL" id="BAV87854.1"/>
    </source>
</evidence>
<dbReference type="EMBL" id="AP017895">
    <property type="protein sequence ID" value="BAV87854.1"/>
    <property type="molecule type" value="Genomic_DNA"/>
</dbReference>
<dbReference type="KEGG" id="raj:RA11412_1555"/>
<sequence length="94" mass="10441">MLEIFSSKKRVWRAVRKGTVMAFANASIIMLIATVADALRSVWTIVAIMVASLLAYFAAYQEARFDDEQDAWEAQQKAHAEAADTSSTELEKGQ</sequence>
<dbReference type="AlphaFoldDB" id="A0A2Z5R059"/>
<proteinExistence type="predicted"/>
<evidence type="ECO:0000313" key="2">
    <source>
        <dbReference type="Proteomes" id="UP000250241"/>
    </source>
</evidence>
<dbReference type="RefSeq" id="WP_006888663.1">
    <property type="nucleotide sequence ID" value="NZ_CAJPQC010000003.1"/>
</dbReference>
<organism evidence="1 2">
    <name type="scientific">Rothia aeria</name>
    <dbReference type="NCBI Taxonomy" id="172042"/>
    <lineage>
        <taxon>Bacteria</taxon>
        <taxon>Bacillati</taxon>
        <taxon>Actinomycetota</taxon>
        <taxon>Actinomycetes</taxon>
        <taxon>Micrococcales</taxon>
        <taxon>Micrococcaceae</taxon>
        <taxon>Rothia</taxon>
    </lineage>
</organism>
<reference evidence="1 2" key="1">
    <citation type="submission" date="2016-10" db="EMBL/GenBank/DDBJ databases">
        <title>Genome sequence of Rothia aeria strain JCM11412.</title>
        <authorList>
            <person name="Nambu T."/>
        </authorList>
    </citation>
    <scope>NUCLEOTIDE SEQUENCE [LARGE SCALE GENOMIC DNA]</scope>
    <source>
        <strain evidence="1 2">JCM 11412</strain>
    </source>
</reference>
<protein>
    <submittedName>
        <fullName evidence="1">Uncharacterized protein</fullName>
    </submittedName>
</protein>
<accession>A0A2Z5R059</accession>
<name>A0A2Z5R059_9MICC</name>
<dbReference type="Proteomes" id="UP000250241">
    <property type="component" value="Chromosome"/>
</dbReference>
<dbReference type="GeneID" id="93860996"/>
<gene>
    <name evidence="1" type="ORF">RA11412_1555</name>
</gene>